<comment type="caution">
    <text evidence="4">The sequence shown here is derived from an EMBL/GenBank/DDBJ whole genome shotgun (WGS) entry which is preliminary data.</text>
</comment>
<dbReference type="PANTHER" id="PTHR43877">
    <property type="entry name" value="AMINOALKYLPHOSPHONATE N-ACETYLTRANSFERASE-RELATED-RELATED"/>
    <property type="match status" value="1"/>
</dbReference>
<dbReference type="SUPFAM" id="SSF55729">
    <property type="entry name" value="Acyl-CoA N-acyltransferases (Nat)"/>
    <property type="match status" value="1"/>
</dbReference>
<dbReference type="Pfam" id="PF13508">
    <property type="entry name" value="Acetyltransf_7"/>
    <property type="match status" value="1"/>
</dbReference>
<dbReference type="InterPro" id="IPR016181">
    <property type="entry name" value="Acyl_CoA_acyltransferase"/>
</dbReference>
<keyword evidence="5" id="KW-1185">Reference proteome</keyword>
<name>A0A917I966_9HYPH</name>
<keyword evidence="2" id="KW-0012">Acyltransferase</keyword>
<evidence type="ECO:0000256" key="2">
    <source>
        <dbReference type="ARBA" id="ARBA00023315"/>
    </source>
</evidence>
<dbReference type="AlphaFoldDB" id="A0A917I966"/>
<feature type="domain" description="N-acetyltransferase" evidence="3">
    <location>
        <begin position="6"/>
        <end position="151"/>
    </location>
</feature>
<dbReference type="GO" id="GO:0016747">
    <property type="term" value="F:acyltransferase activity, transferring groups other than amino-acyl groups"/>
    <property type="evidence" value="ECO:0007669"/>
    <property type="project" value="InterPro"/>
</dbReference>
<reference evidence="4" key="1">
    <citation type="journal article" date="2014" name="Int. J. Syst. Evol. Microbiol.">
        <title>Complete genome sequence of Corynebacterium casei LMG S-19264T (=DSM 44701T), isolated from a smear-ripened cheese.</title>
        <authorList>
            <consortium name="US DOE Joint Genome Institute (JGI-PGF)"/>
            <person name="Walter F."/>
            <person name="Albersmeier A."/>
            <person name="Kalinowski J."/>
            <person name="Ruckert C."/>
        </authorList>
    </citation>
    <scope>NUCLEOTIDE SEQUENCE</scope>
    <source>
        <strain evidence="4">CGMCC 1.12214</strain>
    </source>
</reference>
<protein>
    <submittedName>
        <fullName evidence="4">N-acetyltransferase</fullName>
    </submittedName>
</protein>
<evidence type="ECO:0000313" key="5">
    <source>
        <dbReference type="Proteomes" id="UP000603912"/>
    </source>
</evidence>
<proteinExistence type="predicted"/>
<evidence type="ECO:0000256" key="1">
    <source>
        <dbReference type="ARBA" id="ARBA00022679"/>
    </source>
</evidence>
<dbReference type="Proteomes" id="UP000603912">
    <property type="component" value="Unassembled WGS sequence"/>
</dbReference>
<dbReference type="EMBL" id="BMES01000002">
    <property type="protein sequence ID" value="GGH28775.1"/>
    <property type="molecule type" value="Genomic_DNA"/>
</dbReference>
<gene>
    <name evidence="4" type="ORF">GCM10007036_38200</name>
</gene>
<dbReference type="InterPro" id="IPR050832">
    <property type="entry name" value="Bact_Acetyltransf"/>
</dbReference>
<evidence type="ECO:0000313" key="4">
    <source>
        <dbReference type="EMBL" id="GGH28775.1"/>
    </source>
</evidence>
<dbReference type="PANTHER" id="PTHR43877:SF1">
    <property type="entry name" value="ACETYLTRANSFERASE"/>
    <property type="match status" value="1"/>
</dbReference>
<dbReference type="CDD" id="cd04301">
    <property type="entry name" value="NAT_SF"/>
    <property type="match status" value="1"/>
</dbReference>
<dbReference type="PROSITE" id="PS51186">
    <property type="entry name" value="GNAT"/>
    <property type="match status" value="1"/>
</dbReference>
<reference evidence="4" key="2">
    <citation type="submission" date="2020-09" db="EMBL/GenBank/DDBJ databases">
        <authorList>
            <person name="Sun Q."/>
            <person name="Zhou Y."/>
        </authorList>
    </citation>
    <scope>NUCLEOTIDE SEQUENCE</scope>
    <source>
        <strain evidence="4">CGMCC 1.12214</strain>
    </source>
</reference>
<accession>A0A917I966</accession>
<dbReference type="InterPro" id="IPR000182">
    <property type="entry name" value="GNAT_dom"/>
</dbReference>
<keyword evidence="1" id="KW-0808">Transferase</keyword>
<organism evidence="4 5">
    <name type="scientific">Alsobacter metallidurans</name>
    <dbReference type="NCBI Taxonomy" id="340221"/>
    <lineage>
        <taxon>Bacteria</taxon>
        <taxon>Pseudomonadati</taxon>
        <taxon>Pseudomonadota</taxon>
        <taxon>Alphaproteobacteria</taxon>
        <taxon>Hyphomicrobiales</taxon>
        <taxon>Alsobacteraceae</taxon>
        <taxon>Alsobacter</taxon>
    </lineage>
</organism>
<dbReference type="RefSeq" id="WP_188519264.1">
    <property type="nucleotide sequence ID" value="NZ_BMES01000002.1"/>
</dbReference>
<sequence>MTDLSLAIRPEVASEASTIDKLHERAFGPGRFARTAFRLREGQPHEPTLSFTALVGTLVVGSIRLTRICIGGADGLLLGPVTVEPAFMGRGIGMALVRRSIEAAKSEGHRLVLLVGDEPFYARAGFRRVPYGRLSLPGPVDPARVLILELEPGAFEGVSGPVTRRA</sequence>
<evidence type="ECO:0000259" key="3">
    <source>
        <dbReference type="PROSITE" id="PS51186"/>
    </source>
</evidence>
<dbReference type="Gene3D" id="3.40.630.30">
    <property type="match status" value="1"/>
</dbReference>